<dbReference type="Pfam" id="PF03478">
    <property type="entry name" value="Beta-prop_KIB1-4"/>
    <property type="match status" value="1"/>
</dbReference>
<protein>
    <recommendedName>
        <fullName evidence="1">KIB1-4 beta-propeller domain-containing protein</fullName>
    </recommendedName>
</protein>
<accession>A0AAU9R644</accession>
<feature type="domain" description="KIB1-4 beta-propeller" evidence="1">
    <location>
        <begin position="71"/>
        <end position="347"/>
    </location>
</feature>
<dbReference type="InterPro" id="IPR050942">
    <property type="entry name" value="F-box_BR-signaling"/>
</dbReference>
<keyword evidence="3" id="KW-1185">Reference proteome</keyword>
<evidence type="ECO:0000313" key="3">
    <source>
        <dbReference type="Proteomes" id="UP000836841"/>
    </source>
</evidence>
<evidence type="ECO:0000259" key="1">
    <source>
        <dbReference type="Pfam" id="PF03478"/>
    </source>
</evidence>
<name>A0AAU9R644_THLAR</name>
<dbReference type="AlphaFoldDB" id="A0AAU9R644"/>
<evidence type="ECO:0000313" key="2">
    <source>
        <dbReference type="EMBL" id="CAH2034266.1"/>
    </source>
</evidence>
<dbReference type="PANTHER" id="PTHR44259:SF93">
    <property type="entry name" value="PROTEIN, PUTATIVE (DUF295)-RELATED"/>
    <property type="match status" value="1"/>
</dbReference>
<dbReference type="EMBL" id="OU466857">
    <property type="protein sequence ID" value="CAH2034266.1"/>
    <property type="molecule type" value="Genomic_DNA"/>
</dbReference>
<sequence length="377" mass="42898">MLRHLIGLPKPSSWNHPVISKTSCSRLFSSSIPNPYLTLGTTLKNILPDGSEIRDILLFDPAKEEMLTVSDKTFPQELVESRQIGSTRGWGIFSNDHDRSLCISDLYNPLASKSNPTMVPLPSLAAVHSNQANVVWNVAMSSSPGDEDCVVAIKFLGRQLSLCRPHSDIRWTNVGEILVEKLENLENSNLTYSKRERRFYLPGPGGNSLYSWDLHLKKNKSLKLHELLFRDLPELDDSEWKLLGWCCRTEHLVESVSSGERFLVKWYMYAQRFFSPSHEGTNYTTRRFMVFREKTMTEGRYMYYTEDIGDVCIFLSMSEAFCVQASSCPGLKPNSIYFIGHGFGIYNLSDTTIHHFQAPEGAPTSFKDPYWLPPSCI</sequence>
<proteinExistence type="predicted"/>
<dbReference type="PANTHER" id="PTHR44259">
    <property type="entry name" value="OS07G0183000 PROTEIN-RELATED"/>
    <property type="match status" value="1"/>
</dbReference>
<reference evidence="2 3" key="1">
    <citation type="submission" date="2022-03" db="EMBL/GenBank/DDBJ databases">
        <authorList>
            <person name="Nunn A."/>
            <person name="Chopra R."/>
            <person name="Nunn A."/>
            <person name="Contreras Garrido A."/>
        </authorList>
    </citation>
    <scope>NUCLEOTIDE SEQUENCE [LARGE SCALE GENOMIC DNA]</scope>
</reference>
<dbReference type="Proteomes" id="UP000836841">
    <property type="component" value="Chromosome 1"/>
</dbReference>
<gene>
    <name evidence="2" type="ORF">TAV2_LOCUS3748</name>
</gene>
<organism evidence="2 3">
    <name type="scientific">Thlaspi arvense</name>
    <name type="common">Field penny-cress</name>
    <dbReference type="NCBI Taxonomy" id="13288"/>
    <lineage>
        <taxon>Eukaryota</taxon>
        <taxon>Viridiplantae</taxon>
        <taxon>Streptophyta</taxon>
        <taxon>Embryophyta</taxon>
        <taxon>Tracheophyta</taxon>
        <taxon>Spermatophyta</taxon>
        <taxon>Magnoliopsida</taxon>
        <taxon>eudicotyledons</taxon>
        <taxon>Gunneridae</taxon>
        <taxon>Pentapetalae</taxon>
        <taxon>rosids</taxon>
        <taxon>malvids</taxon>
        <taxon>Brassicales</taxon>
        <taxon>Brassicaceae</taxon>
        <taxon>Thlaspideae</taxon>
        <taxon>Thlaspi</taxon>
    </lineage>
</organism>
<dbReference type="InterPro" id="IPR005174">
    <property type="entry name" value="KIB1-4_b-propeller"/>
</dbReference>